<proteinExistence type="predicted"/>
<dbReference type="Pfam" id="PF09912">
    <property type="entry name" value="DUF2141"/>
    <property type="match status" value="1"/>
</dbReference>
<evidence type="ECO:0000256" key="1">
    <source>
        <dbReference type="SAM" id="SignalP"/>
    </source>
</evidence>
<evidence type="ECO:0000313" key="3">
    <source>
        <dbReference type="Proteomes" id="UP000430272"/>
    </source>
</evidence>
<organism evidence="2 3">
    <name type="scientific">Qipengyuania pelagi</name>
    <dbReference type="NCBI Taxonomy" id="994320"/>
    <lineage>
        <taxon>Bacteria</taxon>
        <taxon>Pseudomonadati</taxon>
        <taxon>Pseudomonadota</taxon>
        <taxon>Alphaproteobacteria</taxon>
        <taxon>Sphingomonadales</taxon>
        <taxon>Erythrobacteraceae</taxon>
        <taxon>Qipengyuania</taxon>
    </lineage>
</organism>
<keyword evidence="1" id="KW-0732">Signal</keyword>
<feature type="chain" id="PRO_5033042203" evidence="1">
    <location>
        <begin position="32"/>
        <end position="167"/>
    </location>
</feature>
<dbReference type="Proteomes" id="UP000430272">
    <property type="component" value="Unassembled WGS sequence"/>
</dbReference>
<evidence type="ECO:0000313" key="2">
    <source>
        <dbReference type="EMBL" id="MXO54858.1"/>
    </source>
</evidence>
<gene>
    <name evidence="2" type="ORF">GRI47_12700</name>
</gene>
<reference evidence="2 3" key="1">
    <citation type="submission" date="2019-12" db="EMBL/GenBank/DDBJ databases">
        <title>Genomic-based taxomic classification of the family Erythrobacteraceae.</title>
        <authorList>
            <person name="Xu L."/>
        </authorList>
    </citation>
    <scope>NUCLEOTIDE SEQUENCE [LARGE SCALE GENOMIC DNA]</scope>
    <source>
        <strain evidence="2 3">JCM 17468</strain>
    </source>
</reference>
<dbReference type="AlphaFoldDB" id="A0A844YD21"/>
<protein>
    <submittedName>
        <fullName evidence="2">DUF2141 domain-containing protein</fullName>
    </submittedName>
</protein>
<dbReference type="RefSeq" id="WP_160661726.1">
    <property type="nucleotide sequence ID" value="NZ_BAABDV010000001.1"/>
</dbReference>
<feature type="signal peptide" evidence="1">
    <location>
        <begin position="1"/>
        <end position="31"/>
    </location>
</feature>
<dbReference type="InterPro" id="IPR018673">
    <property type="entry name" value="DUF2141"/>
</dbReference>
<keyword evidence="3" id="KW-1185">Reference proteome</keyword>
<name>A0A844YD21_9SPHN</name>
<comment type="caution">
    <text evidence="2">The sequence shown here is derived from an EMBL/GenBank/DDBJ whole genome shotgun (WGS) entry which is preliminary data.</text>
</comment>
<sequence>MSFLHSTKRAALLAAGVMALTALGSATPASAQYAQELRHDPARCSSGSAVWVTIEGIRPGGGTLRVQSYRATKGDWLESGRWLNRIELPARAGSMRVCMPLPASGHYGIAVRHDVNNNGKTDLSTDGGAMSNNPSLNIWNLGKPSYKKVGFDVGRAPTSIAITMRYR</sequence>
<dbReference type="EMBL" id="WTYD01000002">
    <property type="protein sequence ID" value="MXO54858.1"/>
    <property type="molecule type" value="Genomic_DNA"/>
</dbReference>
<dbReference type="OrthoDB" id="7189112at2"/>
<accession>A0A844YD21</accession>